<dbReference type="EMBL" id="FNNZ01000008">
    <property type="protein sequence ID" value="SDW78195.1"/>
    <property type="molecule type" value="Genomic_DNA"/>
</dbReference>
<dbReference type="PANTHER" id="PTHR43317:SF1">
    <property type="entry name" value="THERMOSPERMINE SYNTHASE ACAULIS5"/>
    <property type="match status" value="1"/>
</dbReference>
<dbReference type="RefSeq" id="WP_093031229.1">
    <property type="nucleotide sequence ID" value="NZ_FNNZ01000008.1"/>
</dbReference>
<keyword evidence="1" id="KW-0620">Polyamine biosynthesis</keyword>
<keyword evidence="3" id="KW-1185">Reference proteome</keyword>
<dbReference type="GO" id="GO:0006596">
    <property type="term" value="P:polyamine biosynthetic process"/>
    <property type="evidence" value="ECO:0007669"/>
    <property type="project" value="UniProtKB-KW"/>
</dbReference>
<sequence length="300" mass="34140">MQQQPTLLELPGEELGEHGRLRVLESATCDPERLYERILSGRYGKPFIVEDGRTRRLFFSLRFVQSSMRIADPFALDFAYTRKMMAFLLFVPEPEHVVMVGLGGGSMAKFCHRHLPRTRLNVIEVNADVIALSAEFGVPRDERLIIVRADAADYLPTDESDTDVLLLDGFDADGISPAFLSRDFYAAACCRLRPGGVLVANFCGSPDGWHPHFMLLDEVFEGRVHLGRVTNDDNYIAFAFADAGFPIDWAYLDERAITLNHLFPLDFRILVERLRDGADLRRQIRRRPQRASRSRDPRRG</sequence>
<protein>
    <submittedName>
        <fullName evidence="2">Spermidine synthase</fullName>
    </submittedName>
</protein>
<dbReference type="InterPro" id="IPR029063">
    <property type="entry name" value="SAM-dependent_MTases_sf"/>
</dbReference>
<dbReference type="AlphaFoldDB" id="A0A1H2WCE7"/>
<accession>A0A1H2WCE7</accession>
<evidence type="ECO:0000256" key="1">
    <source>
        <dbReference type="ARBA" id="ARBA00023115"/>
    </source>
</evidence>
<dbReference type="SUPFAM" id="SSF53335">
    <property type="entry name" value="S-adenosyl-L-methionine-dependent methyltransferases"/>
    <property type="match status" value="1"/>
</dbReference>
<name>A0A1H2WCE7_THIRO</name>
<gene>
    <name evidence="2" type="ORF">SAMN05421783_108138</name>
</gene>
<dbReference type="Pfam" id="PF01564">
    <property type="entry name" value="Spermine_synth"/>
    <property type="match status" value="1"/>
</dbReference>
<dbReference type="Gene3D" id="3.40.50.150">
    <property type="entry name" value="Vaccinia Virus protein VP39"/>
    <property type="match status" value="1"/>
</dbReference>
<reference evidence="3" key="1">
    <citation type="submission" date="2016-10" db="EMBL/GenBank/DDBJ databases">
        <authorList>
            <person name="Varghese N."/>
            <person name="Submissions S."/>
        </authorList>
    </citation>
    <scope>NUCLEOTIDE SEQUENCE [LARGE SCALE GENOMIC DNA]</scope>
    <source>
        <strain evidence="3">DSM 217</strain>
    </source>
</reference>
<evidence type="ECO:0000313" key="3">
    <source>
        <dbReference type="Proteomes" id="UP000198816"/>
    </source>
</evidence>
<proteinExistence type="predicted"/>
<dbReference type="Proteomes" id="UP000198816">
    <property type="component" value="Unassembled WGS sequence"/>
</dbReference>
<organism evidence="2 3">
    <name type="scientific">Thiocapsa roseopersicina</name>
    <dbReference type="NCBI Taxonomy" id="1058"/>
    <lineage>
        <taxon>Bacteria</taxon>
        <taxon>Pseudomonadati</taxon>
        <taxon>Pseudomonadota</taxon>
        <taxon>Gammaproteobacteria</taxon>
        <taxon>Chromatiales</taxon>
        <taxon>Chromatiaceae</taxon>
        <taxon>Thiocapsa</taxon>
    </lineage>
</organism>
<dbReference type="PANTHER" id="PTHR43317">
    <property type="entry name" value="THERMOSPERMINE SYNTHASE ACAULIS5"/>
    <property type="match status" value="1"/>
</dbReference>
<dbReference type="OrthoDB" id="117774at2"/>
<dbReference type="STRING" id="1058.SAMN05421783_108138"/>
<evidence type="ECO:0000313" key="2">
    <source>
        <dbReference type="EMBL" id="SDW78195.1"/>
    </source>
</evidence>